<dbReference type="EMBL" id="PP763431">
    <property type="protein sequence ID" value="XBN42125.1"/>
    <property type="molecule type" value="Genomic_DNA"/>
</dbReference>
<proteinExistence type="predicted"/>
<name>A0AAU7J835_9VIRU</name>
<accession>A0AAU7J835</accession>
<sequence length="47" mass="5331">MMGMTEREFPRGGALAGAMILRRAPFLRRSRAGCFGLQLRTRPFSYP</sequence>
<reference evidence="1" key="1">
    <citation type="submission" date="2024-05" db="EMBL/GenBank/DDBJ databases">
        <title>Complete genome sequence of bacteriophages Merry and Sunny infecting Microbacterium sp. isolated from an alkaline commercial outdoor algal pond.</title>
        <authorList>
            <person name="Levesque A.V."/>
            <person name="Rabines A.J."/>
            <person name="Alrubaiaan E."/>
            <person name="Oliver A."/>
            <person name="Allen E.E."/>
            <person name="Hazlebeck D."/>
            <person name="Pinowska A."/>
            <person name="Traller J.C."/>
            <person name="Zeigler Allen L."/>
        </authorList>
    </citation>
    <scope>NUCLEOTIDE SEQUENCE</scope>
</reference>
<protein>
    <submittedName>
        <fullName evidence="1">Uncharacterized protein</fullName>
    </submittedName>
</protein>
<organism evidence="1">
    <name type="scientific">Microbacterium phage Merry</name>
    <dbReference type="NCBI Taxonomy" id="3144827"/>
    <lineage>
        <taxon>Viruses</taxon>
    </lineage>
</organism>
<evidence type="ECO:0000313" key="1">
    <source>
        <dbReference type="EMBL" id="XBN42125.1"/>
    </source>
</evidence>